<dbReference type="InterPro" id="IPR007502">
    <property type="entry name" value="Helicase-assoc_dom"/>
</dbReference>
<dbReference type="Gene3D" id="3.40.50.300">
    <property type="entry name" value="P-loop containing nucleotide triphosphate hydrolases"/>
    <property type="match status" value="2"/>
</dbReference>
<dbReference type="PROSITE" id="PS51194">
    <property type="entry name" value="HELICASE_CTER"/>
    <property type="match status" value="1"/>
</dbReference>
<dbReference type="CDD" id="cd18791">
    <property type="entry name" value="SF2_C_RHA"/>
    <property type="match status" value="1"/>
</dbReference>
<dbReference type="FunFam" id="3.40.50.300:FF:000615">
    <property type="entry name" value="pre-mRNA-splicing factor ATP-dependent RNA helicase DEAH7"/>
    <property type="match status" value="1"/>
</dbReference>
<dbReference type="Pfam" id="PF07717">
    <property type="entry name" value="OB_NTP_bind"/>
    <property type="match status" value="1"/>
</dbReference>
<dbReference type="SMART" id="SM00490">
    <property type="entry name" value="HELICc"/>
    <property type="match status" value="1"/>
</dbReference>
<dbReference type="Pfam" id="PF00270">
    <property type="entry name" value="DEAD"/>
    <property type="match status" value="1"/>
</dbReference>
<dbReference type="EC" id="3.6.4.13" evidence="1"/>
<dbReference type="InterPro" id="IPR010222">
    <property type="entry name" value="RNA_helicase_HrpA"/>
</dbReference>
<accession>A0A841RG62</accession>
<dbReference type="Gene3D" id="1.20.120.1080">
    <property type="match status" value="1"/>
</dbReference>
<evidence type="ECO:0000256" key="4">
    <source>
        <dbReference type="ARBA" id="ARBA00022801"/>
    </source>
</evidence>
<evidence type="ECO:0000256" key="5">
    <source>
        <dbReference type="ARBA" id="ARBA00022806"/>
    </source>
</evidence>
<dbReference type="PANTHER" id="PTHR18934">
    <property type="entry name" value="ATP-DEPENDENT RNA HELICASE"/>
    <property type="match status" value="1"/>
</dbReference>
<dbReference type="GO" id="GO:0003723">
    <property type="term" value="F:RNA binding"/>
    <property type="evidence" value="ECO:0007669"/>
    <property type="project" value="TreeGrafter"/>
</dbReference>
<dbReference type="InterPro" id="IPR014001">
    <property type="entry name" value="Helicase_ATP-bd"/>
</dbReference>
<sequence>MENTIQDSLKLIEKNINKVRRCDRYRLNGSLMRLKKQRDPREQDCSRLLQRINESIETKEKRKKNTPRLNYPENLPITARRKEIVQAIRDNQVIILSGQTGSGKTTQIPKFCIEAGRGIEGKIGCTQPRRIAAMTVASRIAEEMGEDIGRSVGYKIRFQDQSSPDAFLKVMTDGILLAETQGDPWLNEYDTLIIDEAHERSLNIDFILGIIRNLLKKRRDLKVVITSATIDTEKFSRAFGNAPIIEVSGRTFPVEVRYREELSSDDGDVPRTYAEQACDALMEIVTESSKGDILIFMPTEHDIRETCDLVRKKYQGFDVLPLYARLAADEQKSVFKPSQVRKIIVSTNIAETSITIPGIRYVIDSGVARIAQYSPSSGTFSLPITEISRSSADQRTGRCGRMENGICIRLYSEEDYTGRTQYTLPEILRTNLAEVILRMTSLGIKDVAGFPFIDPPAKAAVNDGFKTLFELGAVRKGNKKVKGTDWQLTKTGRLMARLPIDPRLAKMLIQADQEGCLEDVLVIASALTIQDPRERPVGKEELADSKQAQFKDRFSDYLTLLNIWKEYHRIEKTESTSKARRFCKDNYISYKRMREWRDIHKQITMILRENEFHIKKVDFNRVKIDKTEEFTPEYTAVHKAVLSGLLSHLAQKKEKNFYKATKNREVMIFPGSAVFNHGGPWIVASEMVHTSRLFARTVALIDVEWIEELGKHLCTSSYMAPRWEMKAGDVLATEQVRLYGFIVIPGRTVSYSQVNPGEASDIFVRTALVEGEMDGGKSFGFLTENRKKLDEAREMEDKLRRRNIIIGDEELYQFYRPKLEGVSSIAALEMRIRKEGDKDLKLSDSDVYVSMPSEEELAQFPDSVTVDGETFKFEYNFDPGSQKDGVTIKVPTGANSVIPADKVDWLVPGIYREKVEALIKGLPKEHRKKLVPIGNTVDEIVRDMPREEKNLPKAISEFLYSSSGIYIPPGEFDEETLPDHLRIRIAITDQKGKELKAGRKKNLLVTEHSEKIGAGPMAKARREWEKSEIRSWDFGDLPESIEIKGKGRVWKVYPALKYRDGIISLRLFESQKEAERENRKGITALYMREFSKELKNFRKELVLPVELKVVTNYFSGPDQFEKDFWFFVMSNLFGDRRPRNGKEFEEGRRERGSRIFPFAESMLERIESILSAYKRCRGIVSSLESKNRFASDIMKACLEDLESICPADFLHRYSEERLQDLPRYLKAIEIRAERGVLDPSKDEERVAKMQSVLNQRKKMLEEMHEGVSAEKKEAVEEFDWLLREFRVSVFAQQLKTKVKVSQKRLIDRIHEIREML</sequence>
<keyword evidence="11" id="KW-1185">Reference proteome</keyword>
<comment type="catalytic activity">
    <reaction evidence="7">
        <text>ATP + H2O = ADP + phosphate + H(+)</text>
        <dbReference type="Rhea" id="RHEA:13065"/>
        <dbReference type="ChEBI" id="CHEBI:15377"/>
        <dbReference type="ChEBI" id="CHEBI:15378"/>
        <dbReference type="ChEBI" id="CHEBI:30616"/>
        <dbReference type="ChEBI" id="CHEBI:43474"/>
        <dbReference type="ChEBI" id="CHEBI:456216"/>
        <dbReference type="EC" id="3.6.4.13"/>
    </reaction>
</comment>
<dbReference type="InterPro" id="IPR024590">
    <property type="entry name" value="HrpA_C"/>
</dbReference>
<dbReference type="Pfam" id="PF00271">
    <property type="entry name" value="Helicase_C"/>
    <property type="match status" value="1"/>
</dbReference>
<evidence type="ECO:0000256" key="2">
    <source>
        <dbReference type="ARBA" id="ARBA00022664"/>
    </source>
</evidence>
<dbReference type="Pfam" id="PF21010">
    <property type="entry name" value="HA2_C"/>
    <property type="match status" value="1"/>
</dbReference>
<keyword evidence="3" id="KW-0547">Nucleotide-binding</keyword>
<evidence type="ECO:0000256" key="1">
    <source>
        <dbReference type="ARBA" id="ARBA00012552"/>
    </source>
</evidence>
<dbReference type="GO" id="GO:0016787">
    <property type="term" value="F:hydrolase activity"/>
    <property type="evidence" value="ECO:0007669"/>
    <property type="project" value="UniProtKB-KW"/>
</dbReference>
<organism evidence="10 11">
    <name type="scientific">Spirochaeta isovalerica</name>
    <dbReference type="NCBI Taxonomy" id="150"/>
    <lineage>
        <taxon>Bacteria</taxon>
        <taxon>Pseudomonadati</taxon>
        <taxon>Spirochaetota</taxon>
        <taxon>Spirochaetia</taxon>
        <taxon>Spirochaetales</taxon>
        <taxon>Spirochaetaceae</taxon>
        <taxon>Spirochaeta</taxon>
    </lineage>
</organism>
<dbReference type="SMART" id="SM00487">
    <property type="entry name" value="DEXDc"/>
    <property type="match status" value="1"/>
</dbReference>
<keyword evidence="5 10" id="KW-0347">Helicase</keyword>
<keyword evidence="2" id="KW-0507">mRNA processing</keyword>
<dbReference type="Pfam" id="PF11898">
    <property type="entry name" value="DUF3418"/>
    <property type="match status" value="1"/>
</dbReference>
<feature type="domain" description="Helicase C-terminal" evidence="9">
    <location>
        <begin position="277"/>
        <end position="443"/>
    </location>
</feature>
<gene>
    <name evidence="10" type="ORF">HNR50_003012</name>
</gene>
<evidence type="ECO:0000256" key="7">
    <source>
        <dbReference type="ARBA" id="ARBA00047984"/>
    </source>
</evidence>
<keyword evidence="6" id="KW-0067">ATP-binding</keyword>
<evidence type="ECO:0000259" key="8">
    <source>
        <dbReference type="PROSITE" id="PS51192"/>
    </source>
</evidence>
<dbReference type="Proteomes" id="UP000587760">
    <property type="component" value="Unassembled WGS sequence"/>
</dbReference>
<evidence type="ECO:0000313" key="11">
    <source>
        <dbReference type="Proteomes" id="UP000587760"/>
    </source>
</evidence>
<dbReference type="GO" id="GO:0003724">
    <property type="term" value="F:RNA helicase activity"/>
    <property type="evidence" value="ECO:0007669"/>
    <property type="project" value="UniProtKB-EC"/>
</dbReference>
<dbReference type="PROSITE" id="PS51192">
    <property type="entry name" value="HELICASE_ATP_BIND_1"/>
    <property type="match status" value="1"/>
</dbReference>
<name>A0A841RG62_9SPIO</name>
<dbReference type="EMBL" id="JACHGJ010000006">
    <property type="protein sequence ID" value="MBB6481332.1"/>
    <property type="molecule type" value="Genomic_DNA"/>
</dbReference>
<protein>
    <recommendedName>
        <fullName evidence="1">RNA helicase</fullName>
        <ecNumber evidence="1">3.6.4.13</ecNumber>
    </recommendedName>
</protein>
<dbReference type="SMART" id="SM00847">
    <property type="entry name" value="HA2"/>
    <property type="match status" value="1"/>
</dbReference>
<dbReference type="InterPro" id="IPR011709">
    <property type="entry name" value="DEAD-box_helicase_OB_fold"/>
</dbReference>
<dbReference type="GO" id="GO:0005524">
    <property type="term" value="F:ATP binding"/>
    <property type="evidence" value="ECO:0007669"/>
    <property type="project" value="UniProtKB-KW"/>
</dbReference>
<feature type="domain" description="Helicase ATP-binding" evidence="8">
    <location>
        <begin position="85"/>
        <end position="248"/>
    </location>
</feature>
<evidence type="ECO:0000256" key="3">
    <source>
        <dbReference type="ARBA" id="ARBA00022741"/>
    </source>
</evidence>
<evidence type="ECO:0000259" key="9">
    <source>
        <dbReference type="PROSITE" id="PS51194"/>
    </source>
</evidence>
<dbReference type="InterPro" id="IPR011545">
    <property type="entry name" value="DEAD/DEAH_box_helicase_dom"/>
</dbReference>
<proteinExistence type="predicted"/>
<evidence type="ECO:0000313" key="10">
    <source>
        <dbReference type="EMBL" id="MBB6481332.1"/>
    </source>
</evidence>
<evidence type="ECO:0000256" key="6">
    <source>
        <dbReference type="ARBA" id="ARBA00022840"/>
    </source>
</evidence>
<dbReference type="FunFam" id="1.20.120.1080:FF:000005">
    <property type="entry name" value="ATP-dependent helicase HrpA"/>
    <property type="match status" value="1"/>
</dbReference>
<reference evidence="10 11" key="1">
    <citation type="submission" date="2020-08" db="EMBL/GenBank/DDBJ databases">
        <title>Genomic Encyclopedia of Type Strains, Phase IV (KMG-IV): sequencing the most valuable type-strain genomes for metagenomic binning, comparative biology and taxonomic classification.</title>
        <authorList>
            <person name="Goeker M."/>
        </authorList>
    </citation>
    <scope>NUCLEOTIDE SEQUENCE [LARGE SCALE GENOMIC DNA]</scope>
    <source>
        <strain evidence="10 11">DSM 2461</strain>
    </source>
</reference>
<dbReference type="InterPro" id="IPR027417">
    <property type="entry name" value="P-loop_NTPase"/>
</dbReference>
<dbReference type="NCBIfam" id="TIGR01967">
    <property type="entry name" value="DEAH_box_HrpA"/>
    <property type="match status" value="1"/>
</dbReference>
<comment type="caution">
    <text evidence="10">The sequence shown here is derived from an EMBL/GenBank/DDBJ whole genome shotgun (WGS) entry which is preliminary data.</text>
</comment>
<keyword evidence="4 10" id="KW-0378">Hydrolase</keyword>
<dbReference type="SUPFAM" id="SSF52540">
    <property type="entry name" value="P-loop containing nucleoside triphosphate hydrolases"/>
    <property type="match status" value="1"/>
</dbReference>
<dbReference type="PANTHER" id="PTHR18934:SF99">
    <property type="entry name" value="ATP-DEPENDENT RNA HELICASE DHX37-RELATED"/>
    <property type="match status" value="1"/>
</dbReference>
<dbReference type="InterPro" id="IPR001650">
    <property type="entry name" value="Helicase_C-like"/>
</dbReference>
<dbReference type="RefSeq" id="WP_184747585.1">
    <property type="nucleotide sequence ID" value="NZ_JACHGJ010000006.1"/>
</dbReference>
<dbReference type="GO" id="GO:0006397">
    <property type="term" value="P:mRNA processing"/>
    <property type="evidence" value="ECO:0007669"/>
    <property type="project" value="UniProtKB-KW"/>
</dbReference>